<dbReference type="InterPro" id="IPR003879">
    <property type="entry name" value="Butyrophylin_SPRY"/>
</dbReference>
<dbReference type="InterPro" id="IPR043136">
    <property type="entry name" value="B30.2/SPRY_sf"/>
</dbReference>
<dbReference type="OMA" id="FRLWPSE"/>
<dbReference type="PRINTS" id="PR01407">
    <property type="entry name" value="BUTYPHLNCDUF"/>
</dbReference>
<dbReference type="InterPro" id="IPR050143">
    <property type="entry name" value="TRIM/RBCC"/>
</dbReference>
<dbReference type="PANTHER" id="PTHR24103">
    <property type="entry name" value="E3 UBIQUITIN-PROTEIN LIGASE TRIM"/>
    <property type="match status" value="1"/>
</dbReference>
<evidence type="ECO:0000313" key="2">
    <source>
        <dbReference type="EMBL" id="GCB81838.1"/>
    </source>
</evidence>
<dbReference type="Pfam" id="PF00622">
    <property type="entry name" value="SPRY"/>
    <property type="match status" value="1"/>
</dbReference>
<dbReference type="SUPFAM" id="SSF49899">
    <property type="entry name" value="Concanavalin A-like lectins/glucanases"/>
    <property type="match status" value="1"/>
</dbReference>
<dbReference type="Pfam" id="PF13765">
    <property type="entry name" value="PRY"/>
    <property type="match status" value="1"/>
</dbReference>
<feature type="domain" description="B30.2/SPRY" evidence="1">
    <location>
        <begin position="31"/>
        <end position="228"/>
    </location>
</feature>
<dbReference type="Proteomes" id="UP000288216">
    <property type="component" value="Unassembled WGS sequence"/>
</dbReference>
<gene>
    <name evidence="2" type="ORF">scyTo_0023180</name>
</gene>
<dbReference type="InterPro" id="IPR013320">
    <property type="entry name" value="ConA-like_dom_sf"/>
</dbReference>
<dbReference type="InterPro" id="IPR001870">
    <property type="entry name" value="B30.2/SPRY"/>
</dbReference>
<feature type="non-terminal residue" evidence="2">
    <location>
        <position position="1"/>
    </location>
</feature>
<proteinExistence type="predicted"/>
<dbReference type="STRING" id="75743.A0A401Q8Y0"/>
<dbReference type="Gene3D" id="2.60.120.920">
    <property type="match status" value="1"/>
</dbReference>
<dbReference type="AlphaFoldDB" id="A0A401Q8Y0"/>
<dbReference type="CDD" id="cd13733">
    <property type="entry name" value="SPRY_PRY_C-I_1"/>
    <property type="match status" value="1"/>
</dbReference>
<dbReference type="InterPro" id="IPR006574">
    <property type="entry name" value="PRY"/>
</dbReference>
<sequence>GEHRWRKRTTDNYKSLPPIQADLSLGIFKGPLQYAALKEMMITINPAPAPLTLDPRTAHCRLFLSEDLMEVRHGDFRQQLPETPERFSPYVCVLASEGFTSGRHYWEVAVTDKTKWDVGVARESVDRKGNDAPTPDTGYWMVWLRNGRDYWAVTSPRTRLSPRARPRKIGVFLDYEGGQVSFYNADDMSHLHTFTHTFTGRLFPYFSPCLNEGGRNSEPLRICCTAWL</sequence>
<evidence type="ECO:0000313" key="3">
    <source>
        <dbReference type="Proteomes" id="UP000288216"/>
    </source>
</evidence>
<dbReference type="PROSITE" id="PS50188">
    <property type="entry name" value="B302_SPRY"/>
    <property type="match status" value="1"/>
</dbReference>
<reference evidence="2 3" key="1">
    <citation type="journal article" date="2018" name="Nat. Ecol. Evol.">
        <title>Shark genomes provide insights into elasmobranch evolution and the origin of vertebrates.</title>
        <authorList>
            <person name="Hara Y"/>
            <person name="Yamaguchi K"/>
            <person name="Onimaru K"/>
            <person name="Kadota M"/>
            <person name="Koyanagi M"/>
            <person name="Keeley SD"/>
            <person name="Tatsumi K"/>
            <person name="Tanaka K"/>
            <person name="Motone F"/>
            <person name="Kageyama Y"/>
            <person name="Nozu R"/>
            <person name="Adachi N"/>
            <person name="Nishimura O"/>
            <person name="Nakagawa R"/>
            <person name="Tanegashima C"/>
            <person name="Kiyatake I"/>
            <person name="Matsumoto R"/>
            <person name="Murakumo K"/>
            <person name="Nishida K"/>
            <person name="Terakita A"/>
            <person name="Kuratani S"/>
            <person name="Sato K"/>
            <person name="Hyodo S Kuraku.S."/>
        </authorList>
    </citation>
    <scope>NUCLEOTIDE SEQUENCE [LARGE SCALE GENOMIC DNA]</scope>
</reference>
<accession>A0A401Q8Y0</accession>
<dbReference type="OrthoDB" id="128536at2759"/>
<dbReference type="InterPro" id="IPR003877">
    <property type="entry name" value="SPRY_dom"/>
</dbReference>
<comment type="caution">
    <text evidence="2">The sequence shown here is derived from an EMBL/GenBank/DDBJ whole genome shotgun (WGS) entry which is preliminary data.</text>
</comment>
<protein>
    <recommendedName>
        <fullName evidence="1">B30.2/SPRY domain-containing protein</fullName>
    </recommendedName>
</protein>
<keyword evidence="3" id="KW-1185">Reference proteome</keyword>
<name>A0A401Q8Y0_SCYTO</name>
<evidence type="ECO:0000259" key="1">
    <source>
        <dbReference type="PROSITE" id="PS50188"/>
    </source>
</evidence>
<dbReference type="FunFam" id="2.60.120.920:FF:000004">
    <property type="entry name" value="Butyrophilin subfamily 1 member A1"/>
    <property type="match status" value="1"/>
</dbReference>
<dbReference type="SMART" id="SM00449">
    <property type="entry name" value="SPRY"/>
    <property type="match status" value="1"/>
</dbReference>
<dbReference type="SMART" id="SM00589">
    <property type="entry name" value="PRY"/>
    <property type="match status" value="1"/>
</dbReference>
<dbReference type="EMBL" id="BFAA01026979">
    <property type="protein sequence ID" value="GCB81838.1"/>
    <property type="molecule type" value="Genomic_DNA"/>
</dbReference>
<organism evidence="2 3">
    <name type="scientific">Scyliorhinus torazame</name>
    <name type="common">Cloudy catshark</name>
    <name type="synonym">Catulus torazame</name>
    <dbReference type="NCBI Taxonomy" id="75743"/>
    <lineage>
        <taxon>Eukaryota</taxon>
        <taxon>Metazoa</taxon>
        <taxon>Chordata</taxon>
        <taxon>Craniata</taxon>
        <taxon>Vertebrata</taxon>
        <taxon>Chondrichthyes</taxon>
        <taxon>Elasmobranchii</taxon>
        <taxon>Galeomorphii</taxon>
        <taxon>Galeoidea</taxon>
        <taxon>Carcharhiniformes</taxon>
        <taxon>Scyliorhinidae</taxon>
        <taxon>Scyliorhinus</taxon>
    </lineage>
</organism>